<dbReference type="Proteomes" id="UP000589896">
    <property type="component" value="Unassembled WGS sequence"/>
</dbReference>
<feature type="chain" id="PRO_5031553992" description="DUF1311 domain-containing protein" evidence="1">
    <location>
        <begin position="25"/>
        <end position="245"/>
    </location>
</feature>
<evidence type="ECO:0000313" key="2">
    <source>
        <dbReference type="EMBL" id="NYZ62254.1"/>
    </source>
</evidence>
<evidence type="ECO:0000256" key="1">
    <source>
        <dbReference type="SAM" id="SignalP"/>
    </source>
</evidence>
<organism evidence="2 3">
    <name type="scientific">Luteimonas deserti</name>
    <dbReference type="NCBI Taxonomy" id="2752306"/>
    <lineage>
        <taxon>Bacteria</taxon>
        <taxon>Pseudomonadati</taxon>
        <taxon>Pseudomonadota</taxon>
        <taxon>Gammaproteobacteria</taxon>
        <taxon>Lysobacterales</taxon>
        <taxon>Lysobacteraceae</taxon>
        <taxon>Luteimonas</taxon>
    </lineage>
</organism>
<evidence type="ECO:0000313" key="3">
    <source>
        <dbReference type="Proteomes" id="UP000589896"/>
    </source>
</evidence>
<accession>A0A7Z0TVH3</accession>
<protein>
    <recommendedName>
        <fullName evidence="4">DUF1311 domain-containing protein</fullName>
    </recommendedName>
</protein>
<keyword evidence="3" id="KW-1185">Reference proteome</keyword>
<gene>
    <name evidence="2" type="ORF">H0E82_05700</name>
</gene>
<reference evidence="2 3" key="1">
    <citation type="submission" date="2020-07" db="EMBL/GenBank/DDBJ databases">
        <title>isolation of Luteimonas sp. SJ-16.</title>
        <authorList>
            <person name="Huang X.-X."/>
            <person name="Xu L."/>
            <person name="Sun J.-Q."/>
        </authorList>
    </citation>
    <scope>NUCLEOTIDE SEQUENCE [LARGE SCALE GENOMIC DNA]</scope>
    <source>
        <strain evidence="2 3">SJ-16</strain>
    </source>
</reference>
<dbReference type="PROSITE" id="PS51257">
    <property type="entry name" value="PROKAR_LIPOPROTEIN"/>
    <property type="match status" value="1"/>
</dbReference>
<name>A0A7Z0TVH3_9GAMM</name>
<evidence type="ECO:0008006" key="4">
    <source>
        <dbReference type="Google" id="ProtNLM"/>
    </source>
</evidence>
<feature type="signal peptide" evidence="1">
    <location>
        <begin position="1"/>
        <end position="24"/>
    </location>
</feature>
<keyword evidence="1" id="KW-0732">Signal</keyword>
<sequence length="245" mass="26182">MFRHVNHLASAIALTLGVTACAPAAPPADGPAPPVQTLPAFDLPAPATEEQRMLGGRQVEELDRMLALDTRCGWLDPAARAALTATAAERRAWLVWQGGEPAAVQAGEPACDNAQLRTGLQYGAWQMRVTWTLRAHAMLDGTDRPAWLSGLSTVGTQRDALQEASDGLDARYGASIQQARPGIEQEAQRMLAARCKLRAQADACPALPNDQAFSTYADRWLEQAEAYAAVLGTVDDKVGMPPADD</sequence>
<dbReference type="RefSeq" id="WP_180544482.1">
    <property type="nucleotide sequence ID" value="NZ_JACCJZ010000013.1"/>
</dbReference>
<comment type="caution">
    <text evidence="2">The sequence shown here is derived from an EMBL/GenBank/DDBJ whole genome shotgun (WGS) entry which is preliminary data.</text>
</comment>
<dbReference type="AlphaFoldDB" id="A0A7Z0TVH3"/>
<dbReference type="EMBL" id="JACCJZ010000013">
    <property type="protein sequence ID" value="NYZ62254.1"/>
    <property type="molecule type" value="Genomic_DNA"/>
</dbReference>
<proteinExistence type="predicted"/>